<dbReference type="EMBL" id="JWZX01003051">
    <property type="protein sequence ID" value="KOO24813.1"/>
    <property type="molecule type" value="Genomic_DNA"/>
</dbReference>
<feature type="compositionally biased region" description="Basic and acidic residues" evidence="6">
    <location>
        <begin position="420"/>
        <end position="430"/>
    </location>
</feature>
<dbReference type="InterPro" id="IPR035441">
    <property type="entry name" value="TFIIS/LEDGF_dom_sf"/>
</dbReference>
<protein>
    <submittedName>
        <fullName evidence="11">Nucleosome binding protein</fullName>
    </submittedName>
</protein>
<dbReference type="SUPFAM" id="SSF63748">
    <property type="entry name" value="Tudor/PWWP/MBT"/>
    <property type="match status" value="1"/>
</dbReference>
<organism evidence="11 12">
    <name type="scientific">Chrysochromulina tobinii</name>
    <dbReference type="NCBI Taxonomy" id="1460289"/>
    <lineage>
        <taxon>Eukaryota</taxon>
        <taxon>Haptista</taxon>
        <taxon>Haptophyta</taxon>
        <taxon>Prymnesiophyceae</taxon>
        <taxon>Prymnesiales</taxon>
        <taxon>Chrysochromulinaceae</taxon>
        <taxon>Chrysochromulina</taxon>
    </lineage>
</organism>
<feature type="region of interest" description="Disordered" evidence="6">
    <location>
        <begin position="392"/>
        <end position="526"/>
    </location>
</feature>
<feature type="compositionally biased region" description="Basic and acidic residues" evidence="6">
    <location>
        <begin position="727"/>
        <end position="740"/>
    </location>
</feature>
<feature type="domain" description="HMG box" evidence="7">
    <location>
        <begin position="520"/>
        <end position="588"/>
    </location>
</feature>
<dbReference type="PROSITE" id="PS50812">
    <property type="entry name" value="PWWP"/>
    <property type="match status" value="1"/>
</dbReference>
<dbReference type="InterPro" id="IPR009071">
    <property type="entry name" value="HMG_box_dom"/>
</dbReference>
<dbReference type="InterPro" id="IPR017923">
    <property type="entry name" value="TFIIS_N"/>
</dbReference>
<sequence length="970" mass="103513">MSRGEPTLESITSFLNGYIKTADLETVTIKNIRQMLSTELGAEQGTHYEKSWLKESVDQICLDRMNEDAPKKEADEEDADMEDAAPAKEGEGEDGDEAEEPAAPKRAKVPMPPPPAGPLGTVLWAKQVGYVYWPAIVAREERGPDRHMRDGGWTFVRYFGTNQFAYCNRTMSWAEGKEKCLKEAEVAHKKKPASVRGFKLGVEEAEAEIANPDEEAGASTDKPTKGLHKRPVGAAPKGANGLKMTWSATSGKWLETTPVAPDSSDDEAAAGGGAGSSGGAKRPQRSKAALSKGPKSGATGKAASKKAKHGVTMKLAGAKSISAFISAAADVDSSDEEAAQASERTAALDAARTVYKDAASSDEARAGACVQLALSKAFEQYSRWRRQQVKGVKRKVKGATGKAASKKAKHGITMKLAGEGTHRMTKREGEGEAEEASGEEEEEEEDAPSSGDEFAAEDEDEEDEEGAEGEKGEGSSLIKKSRSGKRRPKGEGGADEAPKPKTARSKAAENKAAREATGEPKRPANAYMHFMASRRAAVKAEHPTADMGAVSKIVSELWKAMDEDARKPYEQEAAEDKARYERELAAFKEAGGETQAEAVRRAKGLEPKGATPNKAPRKPKGEGGGSSKPPAVREVMQQMKRLKEAREEIDQLVAKKRQRLEKLAAKRAELDAKEAESGGKLEGSAAEEAATLRAQMDEYEKGVNKELAELLEKVGANKRENKLLIKQFDELERREEEKKAAASKKRKEPEKGAEGAEGPGRAGGDSEGAVKAAEAAAEKAKAEREAIERAARERAKLKMAQKEVAEREAAAEKAAKAKAAAEKAEKAAAAQERKRAAHVDEELVDGKSKAVKRPKAEPKVEEAVEEEAPKPKPKPPPAAAAPAASSSSAPADPKLVERAVACVKRMDSSALEELSAALAELEVMPMTLALLAASGAGKAVNAIKKGETSLAPRAKMLVDRWKALAQTASS</sequence>
<evidence type="ECO:0000256" key="1">
    <source>
        <dbReference type="ARBA" id="ARBA00004123"/>
    </source>
</evidence>
<dbReference type="Gene3D" id="1.10.30.10">
    <property type="entry name" value="High mobility group box domain"/>
    <property type="match status" value="1"/>
</dbReference>
<feature type="region of interest" description="Disordered" evidence="6">
    <location>
        <begin position="588"/>
        <end position="632"/>
    </location>
</feature>
<dbReference type="CDD" id="cd00084">
    <property type="entry name" value="HMG-box_SF"/>
    <property type="match status" value="1"/>
</dbReference>
<dbReference type="PANTHER" id="PTHR46318:SF3">
    <property type="entry name" value="UPSTREAM BINDING TRANSCRIPTION FACTOR"/>
    <property type="match status" value="1"/>
</dbReference>
<feature type="compositionally biased region" description="Low complexity" evidence="6">
    <location>
        <begin position="880"/>
        <end position="893"/>
    </location>
</feature>
<comment type="caution">
    <text evidence="11">The sequence shown here is derived from an EMBL/GenBank/DDBJ whole genome shotgun (WGS) entry which is preliminary data.</text>
</comment>
<dbReference type="OrthoDB" id="1919336at2759"/>
<feature type="DNA-binding region" description="HMG box" evidence="4">
    <location>
        <begin position="520"/>
        <end position="588"/>
    </location>
</feature>
<keyword evidence="2 4" id="KW-0238">DNA-binding</keyword>
<proteinExistence type="predicted"/>
<dbReference type="Gene3D" id="2.30.30.140">
    <property type="match status" value="1"/>
</dbReference>
<feature type="compositionally biased region" description="Acidic residues" evidence="6">
    <location>
        <begin position="91"/>
        <end position="100"/>
    </location>
</feature>
<evidence type="ECO:0000313" key="11">
    <source>
        <dbReference type="EMBL" id="KOO24813.1"/>
    </source>
</evidence>
<dbReference type="Pfam" id="PF00855">
    <property type="entry name" value="PWWP"/>
    <property type="match status" value="1"/>
</dbReference>
<evidence type="ECO:0000256" key="2">
    <source>
        <dbReference type="ARBA" id="ARBA00023125"/>
    </source>
</evidence>
<dbReference type="Pfam" id="PF08711">
    <property type="entry name" value="Med26"/>
    <property type="match status" value="1"/>
</dbReference>
<dbReference type="GO" id="GO:0005634">
    <property type="term" value="C:nucleus"/>
    <property type="evidence" value="ECO:0007669"/>
    <property type="project" value="UniProtKB-SubCell"/>
</dbReference>
<feature type="compositionally biased region" description="Acidic residues" evidence="6">
    <location>
        <begin position="431"/>
        <end position="447"/>
    </location>
</feature>
<dbReference type="AlphaFoldDB" id="A0A0M0JEZ5"/>
<comment type="subcellular location">
    <subcellularLocation>
        <location evidence="1 5">Nucleus</location>
    </subcellularLocation>
</comment>
<feature type="compositionally biased region" description="Basic residues" evidence="6">
    <location>
        <begin position="479"/>
        <end position="488"/>
    </location>
</feature>
<feature type="region of interest" description="Disordered" evidence="6">
    <location>
        <begin position="255"/>
        <end position="311"/>
    </location>
</feature>
<dbReference type="GO" id="GO:0003677">
    <property type="term" value="F:DNA binding"/>
    <property type="evidence" value="ECO:0007669"/>
    <property type="project" value="UniProtKB-UniRule"/>
</dbReference>
<dbReference type="InterPro" id="IPR051762">
    <property type="entry name" value="UBF1"/>
</dbReference>
<dbReference type="Gene3D" id="1.20.930.10">
    <property type="entry name" value="Conserved domain common to transcription factors TFIIS, elongin A, CRSP70"/>
    <property type="match status" value="1"/>
</dbReference>
<feature type="region of interest" description="Disordered" evidence="6">
    <location>
        <begin position="801"/>
        <end position="893"/>
    </location>
</feature>
<feature type="domain" description="PWWP" evidence="8">
    <location>
        <begin position="119"/>
        <end position="186"/>
    </location>
</feature>
<evidence type="ECO:0000313" key="12">
    <source>
        <dbReference type="Proteomes" id="UP000037460"/>
    </source>
</evidence>
<dbReference type="InterPro" id="IPR036910">
    <property type="entry name" value="HMG_box_dom_sf"/>
</dbReference>
<gene>
    <name evidence="11" type="ORF">Ctob_006558</name>
</gene>
<feature type="compositionally biased region" description="Basic and acidic residues" evidence="6">
    <location>
        <begin position="489"/>
        <end position="499"/>
    </location>
</feature>
<feature type="region of interest" description="Disordered" evidence="6">
    <location>
        <begin position="208"/>
        <end position="243"/>
    </location>
</feature>
<feature type="region of interest" description="Disordered" evidence="6">
    <location>
        <begin position="727"/>
        <end position="787"/>
    </location>
</feature>
<dbReference type="PROSITE" id="PS50118">
    <property type="entry name" value="HMG_BOX_2"/>
    <property type="match status" value="1"/>
</dbReference>
<feature type="compositionally biased region" description="Basic and acidic residues" evidence="6">
    <location>
        <begin position="776"/>
        <end position="787"/>
    </location>
</feature>
<dbReference type="PRINTS" id="PR00886">
    <property type="entry name" value="HIGHMOBLTY12"/>
</dbReference>
<dbReference type="Pfam" id="PF08766">
    <property type="entry name" value="DEK_C"/>
    <property type="match status" value="1"/>
</dbReference>
<evidence type="ECO:0000259" key="10">
    <source>
        <dbReference type="PROSITE" id="PS51998"/>
    </source>
</evidence>
<evidence type="ECO:0000259" key="9">
    <source>
        <dbReference type="PROSITE" id="PS51319"/>
    </source>
</evidence>
<dbReference type="InterPro" id="IPR000313">
    <property type="entry name" value="PWWP_dom"/>
</dbReference>
<dbReference type="PROSITE" id="PS51998">
    <property type="entry name" value="DEK_C"/>
    <property type="match status" value="1"/>
</dbReference>
<dbReference type="Proteomes" id="UP000037460">
    <property type="component" value="Unassembled WGS sequence"/>
</dbReference>
<dbReference type="CDD" id="cd05162">
    <property type="entry name" value="PWWP"/>
    <property type="match status" value="1"/>
</dbReference>
<name>A0A0M0JEZ5_9EUKA</name>
<dbReference type="SUPFAM" id="SSF47095">
    <property type="entry name" value="HMG-box"/>
    <property type="match status" value="1"/>
</dbReference>
<keyword evidence="12" id="KW-1185">Reference proteome</keyword>
<feature type="region of interest" description="Disordered" evidence="6">
    <location>
        <begin position="669"/>
        <end position="689"/>
    </location>
</feature>
<dbReference type="PROSITE" id="PS51319">
    <property type="entry name" value="TFIIS_N"/>
    <property type="match status" value="1"/>
</dbReference>
<feature type="domain" description="TFIIS N-terminal" evidence="9">
    <location>
        <begin position="894"/>
        <end position="968"/>
    </location>
</feature>
<dbReference type="PANTHER" id="PTHR46318">
    <property type="entry name" value="UPSTREAM BINDING TRANSCRIPTION FACTOR"/>
    <property type="match status" value="1"/>
</dbReference>
<dbReference type="InterPro" id="IPR014876">
    <property type="entry name" value="DEK_C"/>
</dbReference>
<feature type="compositionally biased region" description="Basic and acidic residues" evidence="6">
    <location>
        <begin position="669"/>
        <end position="679"/>
    </location>
</feature>
<evidence type="ECO:0000256" key="6">
    <source>
        <dbReference type="SAM" id="MobiDB-lite"/>
    </source>
</evidence>
<evidence type="ECO:0000256" key="4">
    <source>
        <dbReference type="PROSITE-ProRule" id="PRU00267"/>
    </source>
</evidence>
<evidence type="ECO:0000259" key="8">
    <source>
        <dbReference type="PROSITE" id="PS50812"/>
    </source>
</evidence>
<evidence type="ECO:0000256" key="5">
    <source>
        <dbReference type="PROSITE-ProRule" id="PRU00649"/>
    </source>
</evidence>
<feature type="compositionally biased region" description="Acidic residues" evidence="6">
    <location>
        <begin position="454"/>
        <end position="467"/>
    </location>
</feature>
<feature type="compositionally biased region" description="Low complexity" evidence="6">
    <location>
        <begin position="291"/>
        <end position="302"/>
    </location>
</feature>
<dbReference type="SUPFAM" id="SSF47676">
    <property type="entry name" value="Conserved domain common to transcription factors TFIIS, elongin A, CRSP70"/>
    <property type="match status" value="1"/>
</dbReference>
<feature type="compositionally biased region" description="Gly residues" evidence="6">
    <location>
        <begin position="755"/>
        <end position="766"/>
    </location>
</feature>
<keyword evidence="3 4" id="KW-0539">Nucleus</keyword>
<accession>A0A0M0JEZ5</accession>
<dbReference type="Pfam" id="PF00505">
    <property type="entry name" value="HMG_box"/>
    <property type="match status" value="1"/>
</dbReference>
<evidence type="ECO:0000256" key="3">
    <source>
        <dbReference type="ARBA" id="ARBA00023242"/>
    </source>
</evidence>
<dbReference type="SMART" id="SM00398">
    <property type="entry name" value="HMG"/>
    <property type="match status" value="1"/>
</dbReference>
<feature type="compositionally biased region" description="Basic and acidic residues" evidence="6">
    <location>
        <begin position="801"/>
        <end position="870"/>
    </location>
</feature>
<feature type="region of interest" description="Disordered" evidence="6">
    <location>
        <begin position="69"/>
        <end position="114"/>
    </location>
</feature>
<reference evidence="12" key="1">
    <citation type="journal article" date="2015" name="PLoS Genet.">
        <title>Genome Sequence and Transcriptome Analyses of Chrysochromulina tobin: Metabolic Tools for Enhanced Algal Fitness in the Prominent Order Prymnesiales (Haptophyceae).</title>
        <authorList>
            <person name="Hovde B.T."/>
            <person name="Deodato C.R."/>
            <person name="Hunsperger H.M."/>
            <person name="Ryken S.A."/>
            <person name="Yost W."/>
            <person name="Jha R.K."/>
            <person name="Patterson J."/>
            <person name="Monnat R.J. Jr."/>
            <person name="Barlow S.B."/>
            <person name="Starkenburg S.R."/>
            <person name="Cattolico R.A."/>
        </authorList>
    </citation>
    <scope>NUCLEOTIDE SEQUENCE</scope>
    <source>
        <strain evidence="12">CCMP291</strain>
    </source>
</reference>
<feature type="domain" description="DEK-C" evidence="10">
    <location>
        <begin position="5"/>
        <end position="62"/>
    </location>
</feature>
<evidence type="ECO:0000259" key="7">
    <source>
        <dbReference type="PROSITE" id="PS50118"/>
    </source>
</evidence>
<feature type="compositionally biased region" description="Basic and acidic residues" evidence="6">
    <location>
        <begin position="506"/>
        <end position="522"/>
    </location>
</feature>